<feature type="chain" id="PRO_5033056128" description="Squalene cyclase C-terminal domain-containing protein" evidence="1">
    <location>
        <begin position="35"/>
        <end position="507"/>
    </location>
</feature>
<keyword evidence="3" id="KW-1185">Reference proteome</keyword>
<feature type="signal peptide" evidence="1">
    <location>
        <begin position="1"/>
        <end position="34"/>
    </location>
</feature>
<evidence type="ECO:0000313" key="3">
    <source>
        <dbReference type="Proteomes" id="UP000530424"/>
    </source>
</evidence>
<dbReference type="AlphaFoldDB" id="A0A853C2R1"/>
<evidence type="ECO:0000313" key="2">
    <source>
        <dbReference type="EMBL" id="NYJ00623.1"/>
    </source>
</evidence>
<evidence type="ECO:0000256" key="1">
    <source>
        <dbReference type="SAM" id="SignalP"/>
    </source>
</evidence>
<reference evidence="2 3" key="1">
    <citation type="submission" date="2020-07" db="EMBL/GenBank/DDBJ databases">
        <title>Sequencing the genomes of 1000 actinobacteria strains.</title>
        <authorList>
            <person name="Klenk H.-P."/>
        </authorList>
    </citation>
    <scope>NUCLEOTIDE SEQUENCE [LARGE SCALE GENOMIC DNA]</scope>
    <source>
        <strain evidence="2 3">DSM 103833</strain>
    </source>
</reference>
<proteinExistence type="predicted"/>
<dbReference type="Proteomes" id="UP000530424">
    <property type="component" value="Unassembled WGS sequence"/>
</dbReference>
<dbReference type="InterPro" id="IPR008930">
    <property type="entry name" value="Terpenoid_cyclase/PrenylTrfase"/>
</dbReference>
<organism evidence="2 3">
    <name type="scientific">Nocardioides thalensis</name>
    <dbReference type="NCBI Taxonomy" id="1914755"/>
    <lineage>
        <taxon>Bacteria</taxon>
        <taxon>Bacillati</taxon>
        <taxon>Actinomycetota</taxon>
        <taxon>Actinomycetes</taxon>
        <taxon>Propionibacteriales</taxon>
        <taxon>Nocardioidaceae</taxon>
        <taxon>Nocardioides</taxon>
    </lineage>
</organism>
<dbReference type="RefSeq" id="WP_179667185.1">
    <property type="nucleotide sequence ID" value="NZ_JACCFP010000001.1"/>
</dbReference>
<keyword evidence="1" id="KW-0732">Signal</keyword>
<dbReference type="Gene3D" id="1.50.10.20">
    <property type="match status" value="1"/>
</dbReference>
<gene>
    <name evidence="2" type="ORF">HNR19_001321</name>
</gene>
<accession>A0A853C2R1</accession>
<dbReference type="SUPFAM" id="SSF48239">
    <property type="entry name" value="Terpenoid cyclases/Protein prenyltransferases"/>
    <property type="match status" value="1"/>
</dbReference>
<name>A0A853C2R1_9ACTN</name>
<evidence type="ECO:0008006" key="4">
    <source>
        <dbReference type="Google" id="ProtNLM"/>
    </source>
</evidence>
<dbReference type="EMBL" id="JACCFP010000001">
    <property type="protein sequence ID" value="NYJ00623.1"/>
    <property type="molecule type" value="Genomic_DNA"/>
</dbReference>
<protein>
    <recommendedName>
        <fullName evidence="4">Squalene cyclase C-terminal domain-containing protein</fullName>
    </recommendedName>
</protein>
<comment type="caution">
    <text evidence="2">The sequence shown here is derived from an EMBL/GenBank/DDBJ whole genome shotgun (WGS) entry which is preliminary data.</text>
</comment>
<sequence length="507" mass="51622">MSSPSFKRAGAAAVGAAILAAGLTAVAPAPAAHAATDPGPAADAAGWLADEFATLTSDEAGEAIDYGLAVAATDGPAEVLTSLTNGLNGVLADFLPPADPAPSQWTAINVAMAADYYATVDAIPPAETDLFNRFAGMVDDTTGQFGPSAWPYSQAYAVNALRNRNSAELEEARDFLLEAQCENGAWGFDTSCAAGTLDIDGTALAVLALLPDAELAAVGPAVESAIAWMKTQQRADGGFGNWGVNTGGTTSSGPSSGLAGWALGAAGETAIAGEAAVWIRNHQAAAVTGCATLLDAESGAVAFDGDGYDEGTTEGIGDAVRGSWLNSTAQAYGALTFLPEHTDHLGLGVPLYLDGGSTHRFVVSGLREGERACFKIGKKRTWVRGNAHGKATVNAQVPDRTGFIGVTAATADDGAGGETAVLAAKRVPFDLKDRVRRGGKQVVEVRGLHSGERVVVRYDGAKVAGGKAATDGTFRASFPVGRKAGAHKVKVVGQFADRTATQSFLVG</sequence>
<dbReference type="CDD" id="cd00688">
    <property type="entry name" value="ISOPREN_C2_like"/>
    <property type="match status" value="1"/>
</dbReference>